<dbReference type="InterPro" id="IPR025426">
    <property type="entry name" value="DUF4305"/>
</dbReference>
<evidence type="ECO:0000313" key="2">
    <source>
        <dbReference type="EMBL" id="GER71164.1"/>
    </source>
</evidence>
<evidence type="ECO:0008006" key="4">
    <source>
        <dbReference type="Google" id="ProtNLM"/>
    </source>
</evidence>
<protein>
    <recommendedName>
        <fullName evidence="4">DUF4305 domain-containing protein</fullName>
    </recommendedName>
</protein>
<dbReference type="AlphaFoldDB" id="A0A5J4JQ39"/>
<gene>
    <name evidence="2" type="ORF">BpJC7_24670</name>
</gene>
<keyword evidence="3" id="KW-1185">Reference proteome</keyword>
<keyword evidence="1" id="KW-1133">Transmembrane helix</keyword>
<sequence>MMKPLFSGVVNCLLGALFTYFAIQQVQMSGWGFFCYLLLLIATLDLGSGIRLILFHFRLKHSAKK</sequence>
<dbReference type="EMBL" id="BKZQ01000038">
    <property type="protein sequence ID" value="GER71164.1"/>
    <property type="molecule type" value="Genomic_DNA"/>
</dbReference>
<evidence type="ECO:0000256" key="1">
    <source>
        <dbReference type="SAM" id="Phobius"/>
    </source>
</evidence>
<accession>A0A5J4JQ39</accession>
<evidence type="ECO:0000313" key="3">
    <source>
        <dbReference type="Proteomes" id="UP000391919"/>
    </source>
</evidence>
<keyword evidence="1" id="KW-0472">Membrane</keyword>
<organism evidence="2 3">
    <name type="scientific">Weizmannia acidilactici</name>
    <dbReference type="NCBI Taxonomy" id="2607726"/>
    <lineage>
        <taxon>Bacteria</taxon>
        <taxon>Bacillati</taxon>
        <taxon>Bacillota</taxon>
        <taxon>Bacilli</taxon>
        <taxon>Bacillales</taxon>
        <taxon>Bacillaceae</taxon>
        <taxon>Heyndrickxia</taxon>
    </lineage>
</organism>
<dbReference type="Pfam" id="PF14146">
    <property type="entry name" value="DUF4305"/>
    <property type="match status" value="1"/>
</dbReference>
<name>A0A5J4JQ39_9BACI</name>
<dbReference type="RefSeq" id="WP_151681001.1">
    <property type="nucleotide sequence ID" value="NZ_BKZP01000025.1"/>
</dbReference>
<feature type="transmembrane region" description="Helical" evidence="1">
    <location>
        <begin position="31"/>
        <end position="55"/>
    </location>
</feature>
<reference evidence="2 3" key="1">
    <citation type="submission" date="2019-09" db="EMBL/GenBank/DDBJ databases">
        <title>Draft genome sequence of Bacillus sp. JC-7.</title>
        <authorList>
            <person name="Tanaka N."/>
            <person name="Shiwa Y."/>
            <person name="Fujita N."/>
            <person name="Tanasupawat S."/>
        </authorList>
    </citation>
    <scope>NUCLEOTIDE SEQUENCE [LARGE SCALE GENOMIC DNA]</scope>
    <source>
        <strain evidence="2 3">JC-7</strain>
    </source>
</reference>
<keyword evidence="1" id="KW-0812">Transmembrane</keyword>
<dbReference type="Proteomes" id="UP000391919">
    <property type="component" value="Unassembled WGS sequence"/>
</dbReference>
<comment type="caution">
    <text evidence="2">The sequence shown here is derived from an EMBL/GenBank/DDBJ whole genome shotgun (WGS) entry which is preliminary data.</text>
</comment>
<proteinExistence type="predicted"/>